<proteinExistence type="predicted"/>
<evidence type="ECO:0000313" key="3">
    <source>
        <dbReference type="Proteomes" id="UP000184121"/>
    </source>
</evidence>
<feature type="transmembrane region" description="Helical" evidence="1">
    <location>
        <begin position="12"/>
        <end position="30"/>
    </location>
</feature>
<gene>
    <name evidence="2" type="ORF">SAMN05444366_3999</name>
</gene>
<sequence length="150" mass="17503">MPGLKYKNVQFSYSILIIFIITFLLVIYPFTDKTNLYFPALFLIIIFIIFHKLTITLNESKISAYFGFGFFKKEMSIQDIDIASIQMIKVNWLTGLGIRITNHGWLYNVNFGNAILLKSKDKTKTFFVGTADFENLKRVLIEEIHKEEML</sequence>
<dbReference type="Proteomes" id="UP000184121">
    <property type="component" value="Unassembled WGS sequence"/>
</dbReference>
<keyword evidence="1" id="KW-1133">Transmembrane helix</keyword>
<evidence type="ECO:0000313" key="2">
    <source>
        <dbReference type="EMBL" id="SHM74324.1"/>
    </source>
</evidence>
<feature type="transmembrane region" description="Helical" evidence="1">
    <location>
        <begin position="36"/>
        <end position="55"/>
    </location>
</feature>
<dbReference type="RefSeq" id="WP_072975191.1">
    <property type="nucleotide sequence ID" value="NZ_FRBY01000006.1"/>
</dbReference>
<dbReference type="EMBL" id="FRBY01000006">
    <property type="protein sequence ID" value="SHM74324.1"/>
    <property type="molecule type" value="Genomic_DNA"/>
</dbReference>
<dbReference type="STRING" id="29534.SAMN05444366_3999"/>
<protein>
    <recommendedName>
        <fullName evidence="4">PH domain-containing protein</fullName>
    </recommendedName>
</protein>
<dbReference type="AlphaFoldDB" id="A0A1M7L9W0"/>
<keyword evidence="1" id="KW-0812">Transmembrane</keyword>
<reference evidence="3" key="1">
    <citation type="submission" date="2016-11" db="EMBL/GenBank/DDBJ databases">
        <authorList>
            <person name="Varghese N."/>
            <person name="Submissions S."/>
        </authorList>
    </citation>
    <scope>NUCLEOTIDE SEQUENCE [LARGE SCALE GENOMIC DNA]</scope>
    <source>
        <strain evidence="3">DSM 1811</strain>
    </source>
</reference>
<evidence type="ECO:0000256" key="1">
    <source>
        <dbReference type="SAM" id="Phobius"/>
    </source>
</evidence>
<dbReference type="OrthoDB" id="5471116at2"/>
<accession>A0A1M7L9W0</accession>
<keyword evidence="3" id="KW-1185">Reference proteome</keyword>
<keyword evidence="1" id="KW-0472">Membrane</keyword>
<organism evidence="2 3">
    <name type="scientific">Flavobacterium saccharophilum</name>
    <dbReference type="NCBI Taxonomy" id="29534"/>
    <lineage>
        <taxon>Bacteria</taxon>
        <taxon>Pseudomonadati</taxon>
        <taxon>Bacteroidota</taxon>
        <taxon>Flavobacteriia</taxon>
        <taxon>Flavobacteriales</taxon>
        <taxon>Flavobacteriaceae</taxon>
        <taxon>Flavobacterium</taxon>
    </lineage>
</organism>
<name>A0A1M7L9W0_9FLAO</name>
<evidence type="ECO:0008006" key="4">
    <source>
        <dbReference type="Google" id="ProtNLM"/>
    </source>
</evidence>